<name>A0A139HNG6_9PEZI</name>
<dbReference type="PANTHER" id="PTHR47700:SF2">
    <property type="entry name" value="CHITINASE"/>
    <property type="match status" value="1"/>
</dbReference>
<evidence type="ECO:0000256" key="4">
    <source>
        <dbReference type="ARBA" id="ARBA00023026"/>
    </source>
</evidence>
<evidence type="ECO:0000313" key="7">
    <source>
        <dbReference type="Proteomes" id="UP000070133"/>
    </source>
</evidence>
<accession>A0A139HNG6</accession>
<dbReference type="Gene3D" id="3.10.50.10">
    <property type="match status" value="1"/>
</dbReference>
<evidence type="ECO:0000313" key="6">
    <source>
        <dbReference type="EMBL" id="KXT03919.1"/>
    </source>
</evidence>
<dbReference type="Gene3D" id="3.20.20.80">
    <property type="entry name" value="Glycosidases"/>
    <property type="match status" value="1"/>
</dbReference>
<evidence type="ECO:0000256" key="2">
    <source>
        <dbReference type="ARBA" id="ARBA00012729"/>
    </source>
</evidence>
<feature type="domain" description="GH18" evidence="5">
    <location>
        <begin position="1"/>
        <end position="271"/>
    </location>
</feature>
<organism evidence="6 7">
    <name type="scientific">Pseudocercospora eumusae</name>
    <dbReference type="NCBI Taxonomy" id="321146"/>
    <lineage>
        <taxon>Eukaryota</taxon>
        <taxon>Fungi</taxon>
        <taxon>Dikarya</taxon>
        <taxon>Ascomycota</taxon>
        <taxon>Pezizomycotina</taxon>
        <taxon>Dothideomycetes</taxon>
        <taxon>Dothideomycetidae</taxon>
        <taxon>Mycosphaerellales</taxon>
        <taxon>Mycosphaerellaceae</taxon>
        <taxon>Pseudocercospora</taxon>
    </lineage>
</organism>
<dbReference type="InterPro" id="IPR017853">
    <property type="entry name" value="GH"/>
</dbReference>
<dbReference type="SMART" id="SM00636">
    <property type="entry name" value="Glyco_18"/>
    <property type="match status" value="1"/>
</dbReference>
<evidence type="ECO:0000256" key="3">
    <source>
        <dbReference type="ARBA" id="ARBA00022669"/>
    </source>
</evidence>
<keyword evidence="3" id="KW-0147">Chitin-binding</keyword>
<reference evidence="6 7" key="1">
    <citation type="submission" date="2015-07" db="EMBL/GenBank/DDBJ databases">
        <title>Comparative genomics of the Sigatoka disease complex on banana suggests a link between parallel evolutionary changes in Pseudocercospora fijiensis and Pseudocercospora eumusae and increased virulence on the banana host.</title>
        <authorList>
            <person name="Chang T.-C."/>
            <person name="Salvucci A."/>
            <person name="Crous P.W."/>
            <person name="Stergiopoulos I."/>
        </authorList>
    </citation>
    <scope>NUCLEOTIDE SEQUENCE [LARGE SCALE GENOMIC DNA]</scope>
    <source>
        <strain evidence="6 7">CBS 114824</strain>
    </source>
</reference>
<dbReference type="GO" id="GO:0005975">
    <property type="term" value="P:carbohydrate metabolic process"/>
    <property type="evidence" value="ECO:0007669"/>
    <property type="project" value="InterPro"/>
</dbReference>
<evidence type="ECO:0000259" key="5">
    <source>
        <dbReference type="PROSITE" id="PS51910"/>
    </source>
</evidence>
<dbReference type="STRING" id="321146.A0A139HNG6"/>
<protein>
    <recommendedName>
        <fullName evidence="2">chitinase</fullName>
        <ecNumber evidence="2">3.2.1.14</ecNumber>
    </recommendedName>
</protein>
<dbReference type="AlphaFoldDB" id="A0A139HNG6"/>
<dbReference type="InterPro" id="IPR011583">
    <property type="entry name" value="Chitinase_II/V-like_cat"/>
</dbReference>
<dbReference type="EC" id="3.2.1.14" evidence="2"/>
<dbReference type="SUPFAM" id="SSF54556">
    <property type="entry name" value="Chitinase insertion domain"/>
    <property type="match status" value="1"/>
</dbReference>
<keyword evidence="4" id="KW-0843">Virulence</keyword>
<dbReference type="EMBL" id="LFZN01000025">
    <property type="protein sequence ID" value="KXT03919.1"/>
    <property type="molecule type" value="Genomic_DNA"/>
</dbReference>
<dbReference type="Proteomes" id="UP000070133">
    <property type="component" value="Unassembled WGS sequence"/>
</dbReference>
<sequence>MSRPECAVHTDSPPNCPPLCRHDRRSINRPILEILKPARRPLRAKWDVAASVGAAASNQASVDGETALRAVMRKQSVAVLRKWLLFQDRQTKADREGRDADKANFVLFIRQLRMGLGSEYGITVTLPPSYWYLKGFDLAGLDPYVDWFNLMAYDIHGTWDGHNPYTKAVVQPHTNVTEIKMALDLLWRNDVEPDKVVMGLGFYGRSFTLSNPSCNEPGCAFSSGAKPGECTGTSGVLSNAEIQRLIVQKSLKPITDTAAAIKYIVWDSNQW</sequence>
<proteinExistence type="inferred from homology"/>
<dbReference type="InterPro" id="IPR001223">
    <property type="entry name" value="Glyco_hydro18_cat"/>
</dbReference>
<dbReference type="OrthoDB" id="73875at2759"/>
<comment type="caution">
    <text evidence="6">The sequence shown here is derived from an EMBL/GenBank/DDBJ whole genome shotgun (WGS) entry which is preliminary data.</text>
</comment>
<dbReference type="PROSITE" id="PS51910">
    <property type="entry name" value="GH18_2"/>
    <property type="match status" value="1"/>
</dbReference>
<dbReference type="InterPro" id="IPR029070">
    <property type="entry name" value="Chitinase_insertion_sf"/>
</dbReference>
<dbReference type="GO" id="GO:0008843">
    <property type="term" value="F:endochitinase activity"/>
    <property type="evidence" value="ECO:0007669"/>
    <property type="project" value="UniProtKB-EC"/>
</dbReference>
<evidence type="ECO:0000256" key="1">
    <source>
        <dbReference type="ARBA" id="ARBA00008682"/>
    </source>
</evidence>
<dbReference type="SUPFAM" id="SSF51445">
    <property type="entry name" value="(Trans)glycosidases"/>
    <property type="match status" value="1"/>
</dbReference>
<dbReference type="Pfam" id="PF00704">
    <property type="entry name" value="Glyco_hydro_18"/>
    <property type="match status" value="1"/>
</dbReference>
<keyword evidence="7" id="KW-1185">Reference proteome</keyword>
<dbReference type="GO" id="GO:0008061">
    <property type="term" value="F:chitin binding"/>
    <property type="evidence" value="ECO:0007669"/>
    <property type="project" value="UniProtKB-KW"/>
</dbReference>
<dbReference type="PANTHER" id="PTHR47700">
    <property type="entry name" value="V CHITINASE, PUTATIVE (AFU_ORTHOLOGUE AFUA_6G13720)-RELATED"/>
    <property type="match status" value="1"/>
</dbReference>
<gene>
    <name evidence="6" type="ORF">AC578_9254</name>
</gene>
<comment type="similarity">
    <text evidence="1">Belongs to the glycosyl hydrolase 18 family. Chitinase class V subfamily.</text>
</comment>
<dbReference type="InterPro" id="IPR053214">
    <property type="entry name" value="LysM12-like"/>
</dbReference>